<dbReference type="GO" id="GO:0004813">
    <property type="term" value="F:alanine-tRNA ligase activity"/>
    <property type="evidence" value="ECO:0007669"/>
    <property type="project" value="UniProtKB-EC"/>
</dbReference>
<keyword evidence="8" id="KW-0694">RNA-binding</keyword>
<evidence type="ECO:0000256" key="10">
    <source>
        <dbReference type="ARBA" id="ARBA00023146"/>
    </source>
</evidence>
<dbReference type="InterPro" id="IPR003156">
    <property type="entry name" value="DHHA1_dom"/>
</dbReference>
<dbReference type="Gene3D" id="3.10.310.40">
    <property type="match status" value="1"/>
</dbReference>
<keyword evidence="7" id="KW-0067">ATP-binding</keyword>
<evidence type="ECO:0000256" key="5">
    <source>
        <dbReference type="ARBA" id="ARBA00022598"/>
    </source>
</evidence>
<dbReference type="AlphaFoldDB" id="A0A645JDB8"/>
<protein>
    <recommendedName>
        <fullName evidence="3">Alanine--tRNA ligase</fullName>
        <ecNumber evidence="2">6.1.1.7</ecNumber>
    </recommendedName>
</protein>
<dbReference type="GO" id="GO:0000049">
    <property type="term" value="F:tRNA binding"/>
    <property type="evidence" value="ECO:0007669"/>
    <property type="project" value="UniProtKB-KW"/>
</dbReference>
<evidence type="ECO:0000256" key="7">
    <source>
        <dbReference type="ARBA" id="ARBA00022840"/>
    </source>
</evidence>
<gene>
    <name evidence="12" type="primary">alaS_62</name>
    <name evidence="12" type="ORF">SDC9_209193</name>
</gene>
<evidence type="ECO:0000256" key="1">
    <source>
        <dbReference type="ARBA" id="ARBA00008226"/>
    </source>
</evidence>
<proteinExistence type="inferred from homology"/>
<reference evidence="12" key="1">
    <citation type="submission" date="2019-08" db="EMBL/GenBank/DDBJ databases">
        <authorList>
            <person name="Kucharzyk K."/>
            <person name="Murdoch R.W."/>
            <person name="Higgins S."/>
            <person name="Loffler F."/>
        </authorList>
    </citation>
    <scope>NUCLEOTIDE SEQUENCE</scope>
</reference>
<evidence type="ECO:0000259" key="11">
    <source>
        <dbReference type="Pfam" id="PF02272"/>
    </source>
</evidence>
<dbReference type="FunFam" id="3.10.310.40:FF:000001">
    <property type="entry name" value="Alanine--tRNA ligase"/>
    <property type="match status" value="1"/>
</dbReference>
<keyword evidence="10" id="KW-0030">Aminoacyl-tRNA synthetase</keyword>
<dbReference type="GO" id="GO:0005524">
    <property type="term" value="F:ATP binding"/>
    <property type="evidence" value="ECO:0007669"/>
    <property type="project" value="UniProtKB-KW"/>
</dbReference>
<evidence type="ECO:0000256" key="6">
    <source>
        <dbReference type="ARBA" id="ARBA00022741"/>
    </source>
</evidence>
<evidence type="ECO:0000256" key="4">
    <source>
        <dbReference type="ARBA" id="ARBA00022555"/>
    </source>
</evidence>
<organism evidence="12">
    <name type="scientific">bioreactor metagenome</name>
    <dbReference type="NCBI Taxonomy" id="1076179"/>
    <lineage>
        <taxon>unclassified sequences</taxon>
        <taxon>metagenomes</taxon>
        <taxon>ecological metagenomes</taxon>
    </lineage>
</organism>
<comment type="caution">
    <text evidence="12">The sequence shown here is derived from an EMBL/GenBank/DDBJ whole genome shotgun (WGS) entry which is preliminary data.</text>
</comment>
<keyword evidence="5 12" id="KW-0436">Ligase</keyword>
<keyword evidence="9" id="KW-0648">Protein biosynthesis</keyword>
<keyword evidence="6" id="KW-0547">Nucleotide-binding</keyword>
<evidence type="ECO:0000256" key="9">
    <source>
        <dbReference type="ARBA" id="ARBA00022917"/>
    </source>
</evidence>
<keyword evidence="4" id="KW-0820">tRNA-binding</keyword>
<dbReference type="Pfam" id="PF02272">
    <property type="entry name" value="DHHA1"/>
    <property type="match status" value="1"/>
</dbReference>
<evidence type="ECO:0000313" key="12">
    <source>
        <dbReference type="EMBL" id="MPN61456.1"/>
    </source>
</evidence>
<accession>A0A645JDB8</accession>
<sequence length="92" mass="9055">MDGDYLQAVADALKGQFQGVVVLGGSAHSAVALVATVSPALTKQVQAGKIIQAIAPVVGGKGGGRPDNARGGGKDVSKLTEALTAAKAFLAK</sequence>
<evidence type="ECO:0000256" key="3">
    <source>
        <dbReference type="ARBA" id="ARBA00017959"/>
    </source>
</evidence>
<comment type="similarity">
    <text evidence="1">Belongs to the class-II aminoacyl-tRNA synthetase family.</text>
</comment>
<evidence type="ECO:0000256" key="8">
    <source>
        <dbReference type="ARBA" id="ARBA00022884"/>
    </source>
</evidence>
<dbReference type="EMBL" id="VSSQ01138099">
    <property type="protein sequence ID" value="MPN61456.1"/>
    <property type="molecule type" value="Genomic_DNA"/>
</dbReference>
<name>A0A645JDB8_9ZZZZ</name>
<evidence type="ECO:0000256" key="2">
    <source>
        <dbReference type="ARBA" id="ARBA00013168"/>
    </source>
</evidence>
<dbReference type="EC" id="6.1.1.7" evidence="2"/>
<dbReference type="GO" id="GO:0006412">
    <property type="term" value="P:translation"/>
    <property type="evidence" value="ECO:0007669"/>
    <property type="project" value="UniProtKB-KW"/>
</dbReference>
<feature type="domain" description="DHHA1" evidence="11">
    <location>
        <begin position="2"/>
        <end position="91"/>
    </location>
</feature>